<keyword evidence="2" id="KW-0560">Oxidoreductase</keyword>
<reference evidence="3" key="1">
    <citation type="submission" date="2018-08" db="EMBL/GenBank/DDBJ databases">
        <authorList>
            <person name="Kim S.-J."/>
            <person name="Jung G.-Y."/>
        </authorList>
    </citation>
    <scope>NUCLEOTIDE SEQUENCE [LARGE SCALE GENOMIC DNA]</scope>
    <source>
        <strain evidence="3">GY_H</strain>
    </source>
</reference>
<feature type="domain" description="VOC" evidence="1">
    <location>
        <begin position="5"/>
        <end position="119"/>
    </location>
</feature>
<proteinExistence type="predicted"/>
<dbReference type="PANTHER" id="PTHR21366">
    <property type="entry name" value="GLYOXALASE FAMILY PROTEIN"/>
    <property type="match status" value="1"/>
</dbReference>
<dbReference type="Gene3D" id="3.10.180.10">
    <property type="entry name" value="2,3-Dihydroxybiphenyl 1,2-Dioxygenase, domain 1"/>
    <property type="match status" value="2"/>
</dbReference>
<dbReference type="GO" id="GO:0051213">
    <property type="term" value="F:dioxygenase activity"/>
    <property type="evidence" value="ECO:0007669"/>
    <property type="project" value="UniProtKB-KW"/>
</dbReference>
<dbReference type="Proteomes" id="UP000263993">
    <property type="component" value="Unassembled WGS sequence"/>
</dbReference>
<feature type="domain" description="VOC" evidence="1">
    <location>
        <begin position="142"/>
        <end position="257"/>
    </location>
</feature>
<accession>A0A371BBD9</accession>
<dbReference type="Pfam" id="PF00903">
    <property type="entry name" value="Glyoxalase"/>
    <property type="match status" value="1"/>
</dbReference>
<dbReference type="CDD" id="cd07252">
    <property type="entry name" value="BphC1-RGP6_N_like"/>
    <property type="match status" value="1"/>
</dbReference>
<dbReference type="SUPFAM" id="SSF54593">
    <property type="entry name" value="Glyoxalase/Bleomycin resistance protein/Dihydroxybiphenyl dioxygenase"/>
    <property type="match status" value="1"/>
</dbReference>
<dbReference type="InterPro" id="IPR004360">
    <property type="entry name" value="Glyas_Fos-R_dOase_dom"/>
</dbReference>
<dbReference type="InterPro" id="IPR029068">
    <property type="entry name" value="Glyas_Bleomycin-R_OHBP_Dase"/>
</dbReference>
<organism evidence="2 3">
    <name type="scientific">Undibacter mobilis</name>
    <dbReference type="NCBI Taxonomy" id="2292256"/>
    <lineage>
        <taxon>Bacteria</taxon>
        <taxon>Pseudomonadati</taxon>
        <taxon>Pseudomonadota</taxon>
        <taxon>Alphaproteobacteria</taxon>
        <taxon>Hyphomicrobiales</taxon>
        <taxon>Nitrobacteraceae</taxon>
        <taxon>Undibacter</taxon>
    </lineage>
</organism>
<protein>
    <submittedName>
        <fullName evidence="2">Biphenyl 2,3-dioxygenase</fullName>
    </submittedName>
</protein>
<keyword evidence="3" id="KW-1185">Reference proteome</keyword>
<keyword evidence="2" id="KW-0223">Dioxygenase</keyword>
<dbReference type="PANTHER" id="PTHR21366:SF14">
    <property type="entry name" value="GLYOXALASE DOMAIN-CONTAINING PROTEIN 5"/>
    <property type="match status" value="1"/>
</dbReference>
<dbReference type="OrthoDB" id="9803142at2"/>
<dbReference type="AlphaFoldDB" id="A0A371BBD9"/>
<evidence type="ECO:0000313" key="3">
    <source>
        <dbReference type="Proteomes" id="UP000263993"/>
    </source>
</evidence>
<evidence type="ECO:0000259" key="1">
    <source>
        <dbReference type="PROSITE" id="PS51819"/>
    </source>
</evidence>
<gene>
    <name evidence="2" type="ORF">DXH78_08905</name>
</gene>
<dbReference type="InterPro" id="IPR037523">
    <property type="entry name" value="VOC_core"/>
</dbReference>
<dbReference type="PROSITE" id="PS51819">
    <property type="entry name" value="VOC"/>
    <property type="match status" value="2"/>
</dbReference>
<dbReference type="CDD" id="cd07237">
    <property type="entry name" value="BphC1-RGP6_C_like"/>
    <property type="match status" value="1"/>
</dbReference>
<dbReference type="InterPro" id="IPR050383">
    <property type="entry name" value="GlyoxalaseI/FosfomycinResist"/>
</dbReference>
<dbReference type="Pfam" id="PF22632">
    <property type="entry name" value="BphC_D1"/>
    <property type="match status" value="1"/>
</dbReference>
<sequence length="333" mass="37063">MEVQALGYVGLPTAAIEDWADYGTKFLGMQLVDRARNYLTFRMDDRRQRLVVSNDSADRSGFFGWEVADAFALNAMAARVEAAGVAVARIPSALASQRRVKEAITFKDPVGNRLEVFYGAEIASDPFIPGRSISGFRTGPLGMGHAVLHVERISEALAFYTKVLGLRISDYFTVPYNAYFFHVNPRHHSFAMIETGRNGIHHLMMELTMLDDVGQGYDLALGEKGRVATTLGRHINDQMVSFYSRTPSDFFIEYGWGGRHIDPTTWQPEEITYGASLWGHDRDWLGPEQTAAARALKLKAAEDGLRAPVNVIEGNYAVAPGHCIWWDTIRKAG</sequence>
<evidence type="ECO:0000313" key="2">
    <source>
        <dbReference type="EMBL" id="RDV04671.1"/>
    </source>
</evidence>
<comment type="caution">
    <text evidence="2">The sequence shown here is derived from an EMBL/GenBank/DDBJ whole genome shotgun (WGS) entry which is preliminary data.</text>
</comment>
<name>A0A371BBD9_9BRAD</name>
<dbReference type="RefSeq" id="WP_115516695.1">
    <property type="nucleotide sequence ID" value="NZ_QRGO01000001.1"/>
</dbReference>
<dbReference type="EMBL" id="QRGO01000001">
    <property type="protein sequence ID" value="RDV04671.1"/>
    <property type="molecule type" value="Genomic_DNA"/>
</dbReference>